<proteinExistence type="predicted"/>
<dbReference type="InterPro" id="IPR013946">
    <property type="entry name" value="NCA2-like"/>
</dbReference>
<evidence type="ECO:0008006" key="9">
    <source>
        <dbReference type="Google" id="ProtNLM"/>
    </source>
</evidence>
<dbReference type="AlphaFoldDB" id="A0A067Q5Z6"/>
<dbReference type="Pfam" id="PF08637">
    <property type="entry name" value="NCA2"/>
    <property type="match status" value="1"/>
</dbReference>
<evidence type="ECO:0000313" key="7">
    <source>
        <dbReference type="EMBL" id="KDQ62448.1"/>
    </source>
</evidence>
<evidence type="ECO:0000256" key="3">
    <source>
        <dbReference type="ARBA" id="ARBA00022989"/>
    </source>
</evidence>
<name>A0A067Q5Z6_9AGAM</name>
<keyword evidence="8" id="KW-1185">Reference proteome</keyword>
<comment type="subcellular location">
    <subcellularLocation>
        <location evidence="1">Mitochondrion membrane</location>
        <topology evidence="1">Multi-pass membrane protein</topology>
    </subcellularLocation>
</comment>
<evidence type="ECO:0000256" key="6">
    <source>
        <dbReference type="SAM" id="Coils"/>
    </source>
</evidence>
<dbReference type="InParanoid" id="A0A067Q5Z6"/>
<keyword evidence="5" id="KW-0472">Membrane</keyword>
<keyword evidence="4" id="KW-0496">Mitochondrion</keyword>
<keyword evidence="3" id="KW-1133">Transmembrane helix</keyword>
<dbReference type="Proteomes" id="UP000027265">
    <property type="component" value="Unassembled WGS sequence"/>
</dbReference>
<dbReference type="STRING" id="933084.A0A067Q5Z6"/>
<sequence length="670" mass="74225">MSTFVGHHTNPLILASIPASPPSFSSLSSPSPTKHELSSILLSLQPPLTSTTVRKTLESLQALERSPEVASSAGGHDPEELALKAAILGRITVGLYAEALDSYLAEASDAETEAEWWGEVERSSTNVAYYLLQTLPGRLLQLAQTILQAIHAQKIPLRLRLLYPSELNRLLSTQTSHPNILSSSLFPHIRTHPHSLSLSLSKSSFHRPHISIHRTTFISLYQNLVASFSRVSAFVNLPVELTRQECKYKRRELEKVRNERAESLGVLSALRDELACAIEEQRKDGGDKDKLLEFVLTLERVVSGGADLSASPQHEDLSPSNSPHVTILSSITNLANHTLPNHNSTHISHLHTASLLRPSRLTLLWPRLLLLPPLTVYAASWAWRERGGLEEMVRDGWETVKGFWWGWIVDPLRDVFRTVRAGGEGGVIVSKEGVEADQESLERMVLALARDKLGYGTEQLEELSRHIRVGDLTPVMEIYEEDIKSPLKSAVAGTLLRGVFIQVQKAKVDIDQALSGIDKLLKSQELTFAFVGVAPAFAVVYVIGEYLRNVWVGGKGRGKFGGRRRRGGVWLAMRRIEKLLISQPHSIPPNSIPSQTIPPLTSGLMLISLAHLRKWAMECLPVGSRVREGFLEDVEDLEGVGLGRGEKLRVVERMWRCWGGVLGWEGEGGR</sequence>
<organism evidence="7 8">
    <name type="scientific">Jaapia argillacea MUCL 33604</name>
    <dbReference type="NCBI Taxonomy" id="933084"/>
    <lineage>
        <taxon>Eukaryota</taxon>
        <taxon>Fungi</taxon>
        <taxon>Dikarya</taxon>
        <taxon>Basidiomycota</taxon>
        <taxon>Agaricomycotina</taxon>
        <taxon>Agaricomycetes</taxon>
        <taxon>Agaricomycetidae</taxon>
        <taxon>Jaapiales</taxon>
        <taxon>Jaapiaceae</taxon>
        <taxon>Jaapia</taxon>
    </lineage>
</organism>
<protein>
    <recommendedName>
        <fullName evidence="9">NCA2-domain-containing protein</fullName>
    </recommendedName>
</protein>
<reference evidence="8" key="1">
    <citation type="journal article" date="2014" name="Proc. Natl. Acad. Sci. U.S.A.">
        <title>Extensive sampling of basidiomycete genomes demonstrates inadequacy of the white-rot/brown-rot paradigm for wood decay fungi.</title>
        <authorList>
            <person name="Riley R."/>
            <person name="Salamov A.A."/>
            <person name="Brown D.W."/>
            <person name="Nagy L.G."/>
            <person name="Floudas D."/>
            <person name="Held B.W."/>
            <person name="Levasseur A."/>
            <person name="Lombard V."/>
            <person name="Morin E."/>
            <person name="Otillar R."/>
            <person name="Lindquist E.A."/>
            <person name="Sun H."/>
            <person name="LaButti K.M."/>
            <person name="Schmutz J."/>
            <person name="Jabbour D."/>
            <person name="Luo H."/>
            <person name="Baker S.E."/>
            <person name="Pisabarro A.G."/>
            <person name="Walton J.D."/>
            <person name="Blanchette R.A."/>
            <person name="Henrissat B."/>
            <person name="Martin F."/>
            <person name="Cullen D."/>
            <person name="Hibbett D.S."/>
            <person name="Grigoriev I.V."/>
        </authorList>
    </citation>
    <scope>NUCLEOTIDE SEQUENCE [LARGE SCALE GENOMIC DNA]</scope>
    <source>
        <strain evidence="8">MUCL 33604</strain>
    </source>
</reference>
<keyword evidence="2" id="KW-0812">Transmembrane</keyword>
<evidence type="ECO:0000256" key="4">
    <source>
        <dbReference type="ARBA" id="ARBA00023128"/>
    </source>
</evidence>
<accession>A0A067Q5Z6</accession>
<keyword evidence="6" id="KW-0175">Coiled coil</keyword>
<evidence type="ECO:0000256" key="2">
    <source>
        <dbReference type="ARBA" id="ARBA00022692"/>
    </source>
</evidence>
<dbReference type="PANTHER" id="PTHR28234:SF1">
    <property type="entry name" value="NUCLEAR CONTROL OF ATPASE PROTEIN 2"/>
    <property type="match status" value="1"/>
</dbReference>
<dbReference type="FunCoup" id="A0A067Q5Z6">
    <property type="interactions" value="33"/>
</dbReference>
<dbReference type="OrthoDB" id="413313at2759"/>
<evidence type="ECO:0000256" key="5">
    <source>
        <dbReference type="ARBA" id="ARBA00023136"/>
    </source>
</evidence>
<gene>
    <name evidence="7" type="ORF">JAAARDRAFT_122431</name>
</gene>
<dbReference type="HOGENOM" id="CLU_008227_3_0_1"/>
<feature type="coiled-coil region" evidence="6">
    <location>
        <begin position="239"/>
        <end position="273"/>
    </location>
</feature>
<evidence type="ECO:0000256" key="1">
    <source>
        <dbReference type="ARBA" id="ARBA00004225"/>
    </source>
</evidence>
<dbReference type="PANTHER" id="PTHR28234">
    <property type="entry name" value="NUCLEAR CONTROL OF ATPASE PROTEIN 2"/>
    <property type="match status" value="1"/>
</dbReference>
<evidence type="ECO:0000313" key="8">
    <source>
        <dbReference type="Proteomes" id="UP000027265"/>
    </source>
</evidence>
<dbReference type="EMBL" id="KL197711">
    <property type="protein sequence ID" value="KDQ62448.1"/>
    <property type="molecule type" value="Genomic_DNA"/>
</dbReference>
<dbReference type="GO" id="GO:0005741">
    <property type="term" value="C:mitochondrial outer membrane"/>
    <property type="evidence" value="ECO:0007669"/>
    <property type="project" value="TreeGrafter"/>
</dbReference>